<feature type="binding site" evidence="7">
    <location>
        <position position="46"/>
    </location>
    <ligand>
        <name>ATP</name>
        <dbReference type="ChEBI" id="CHEBI:30616"/>
    </ligand>
</feature>
<evidence type="ECO:0000256" key="5">
    <source>
        <dbReference type="ARBA" id="ARBA00022777"/>
    </source>
</evidence>
<dbReference type="GO" id="GO:0004674">
    <property type="term" value="F:protein serine/threonine kinase activity"/>
    <property type="evidence" value="ECO:0007669"/>
    <property type="project" value="UniProtKB-KW"/>
</dbReference>
<name>A0A511AMZ8_9MICO</name>
<dbReference type="PROSITE" id="PS00107">
    <property type="entry name" value="PROTEIN_KINASE_ATP"/>
    <property type="match status" value="1"/>
</dbReference>
<evidence type="ECO:0000256" key="9">
    <source>
        <dbReference type="SAM" id="Phobius"/>
    </source>
</evidence>
<keyword evidence="12" id="KW-1185">Reference proteome</keyword>
<evidence type="ECO:0000256" key="3">
    <source>
        <dbReference type="ARBA" id="ARBA00022679"/>
    </source>
</evidence>
<dbReference type="InterPro" id="IPR000719">
    <property type="entry name" value="Prot_kinase_dom"/>
</dbReference>
<keyword evidence="9" id="KW-0812">Transmembrane</keyword>
<comment type="caution">
    <text evidence="11">The sequence shown here is derived from an EMBL/GenBank/DDBJ whole genome shotgun (WGS) entry which is preliminary data.</text>
</comment>
<dbReference type="CDD" id="cd14014">
    <property type="entry name" value="STKc_PknB_like"/>
    <property type="match status" value="1"/>
</dbReference>
<dbReference type="PANTHER" id="PTHR43289">
    <property type="entry name" value="MITOGEN-ACTIVATED PROTEIN KINASE KINASE KINASE 20-RELATED"/>
    <property type="match status" value="1"/>
</dbReference>
<evidence type="ECO:0000256" key="7">
    <source>
        <dbReference type="PROSITE-ProRule" id="PRU10141"/>
    </source>
</evidence>
<proteinExistence type="predicted"/>
<dbReference type="EC" id="2.7.11.1" evidence="1"/>
<feature type="region of interest" description="Disordered" evidence="8">
    <location>
        <begin position="361"/>
        <end position="425"/>
    </location>
</feature>
<evidence type="ECO:0000256" key="8">
    <source>
        <dbReference type="SAM" id="MobiDB-lite"/>
    </source>
</evidence>
<keyword evidence="6 7" id="KW-0067">ATP-binding</keyword>
<evidence type="ECO:0000256" key="6">
    <source>
        <dbReference type="ARBA" id="ARBA00022840"/>
    </source>
</evidence>
<keyword evidence="4 7" id="KW-0547">Nucleotide-binding</keyword>
<evidence type="ECO:0000256" key="1">
    <source>
        <dbReference type="ARBA" id="ARBA00012513"/>
    </source>
</evidence>
<keyword evidence="9" id="KW-0472">Membrane</keyword>
<dbReference type="RefSeq" id="WP_186806230.1">
    <property type="nucleotide sequence ID" value="NZ_BJUW01000011.1"/>
</dbReference>
<organism evidence="11 12">
    <name type="scientific">Microbacterium aerolatum</name>
    <dbReference type="NCBI Taxonomy" id="153731"/>
    <lineage>
        <taxon>Bacteria</taxon>
        <taxon>Bacillati</taxon>
        <taxon>Actinomycetota</taxon>
        <taxon>Actinomycetes</taxon>
        <taxon>Micrococcales</taxon>
        <taxon>Microbacteriaceae</taxon>
        <taxon>Microbacterium</taxon>
    </lineage>
</organism>
<evidence type="ECO:0000256" key="2">
    <source>
        <dbReference type="ARBA" id="ARBA00022527"/>
    </source>
</evidence>
<dbReference type="InterPro" id="IPR008271">
    <property type="entry name" value="Ser/Thr_kinase_AS"/>
</dbReference>
<evidence type="ECO:0000313" key="11">
    <source>
        <dbReference type="EMBL" id="GEK87217.1"/>
    </source>
</evidence>
<dbReference type="Gene3D" id="3.30.200.20">
    <property type="entry name" value="Phosphorylase Kinase, domain 1"/>
    <property type="match status" value="1"/>
</dbReference>
<keyword evidence="3" id="KW-0808">Transferase</keyword>
<dbReference type="PROSITE" id="PS00108">
    <property type="entry name" value="PROTEIN_KINASE_ST"/>
    <property type="match status" value="1"/>
</dbReference>
<dbReference type="AlphaFoldDB" id="A0A511AMZ8"/>
<accession>A0A511AMZ8</accession>
<dbReference type="InterPro" id="IPR011009">
    <property type="entry name" value="Kinase-like_dom_sf"/>
</dbReference>
<feature type="compositionally biased region" description="Low complexity" evidence="8">
    <location>
        <begin position="403"/>
        <end position="418"/>
    </location>
</feature>
<keyword evidence="2 11" id="KW-0723">Serine/threonine-protein kinase</keyword>
<dbReference type="PANTHER" id="PTHR43289:SF6">
    <property type="entry name" value="SERINE_THREONINE-PROTEIN KINASE NEKL-3"/>
    <property type="match status" value="1"/>
</dbReference>
<dbReference type="SMART" id="SM00220">
    <property type="entry name" value="S_TKc"/>
    <property type="match status" value="1"/>
</dbReference>
<dbReference type="SUPFAM" id="SSF56112">
    <property type="entry name" value="Protein kinase-like (PK-like)"/>
    <property type="match status" value="1"/>
</dbReference>
<sequence>MNTVCDEPTEAVLDGRYSLGEHIGRGATATVYRAEDMVLGRTVAIKLLRGPDEQTASADRARTESAVLASLNHPALVTLYDARLDPEHPRYLAMEYVDGPTLATRLSRGALSRTEAALLALNLAQALEVVHEAGIIHRDVKPSNVLLAPGRRAGTWTPKLTDFGIAFGPDDARLTSPGVAIGTAAYMAPEQVEASELTPAVDVYSLGLVLLEALTGQPAFPVAGQVQTALRRLTASPEIPEGLGSEWTDLLTRMTRTRPDERPTAAEVAESVSAMRVEAGTAPMTAPLTAAAAAAGESTAATRAYTAESPAPRSRGRRIRAGMLAGAGALAVASIVLTGMWATGTPNDSPARVATFVSLDPQPEPADAETEPEPDASTPQETTNTTTVDDEQSNQGNSDKVANPNKGPGNNSGNSEKSNNGKKDD</sequence>
<evidence type="ECO:0000259" key="10">
    <source>
        <dbReference type="PROSITE" id="PS50011"/>
    </source>
</evidence>
<protein>
    <recommendedName>
        <fullName evidence="1">non-specific serine/threonine protein kinase</fullName>
        <ecNumber evidence="1">2.7.11.1</ecNumber>
    </recommendedName>
</protein>
<feature type="transmembrane region" description="Helical" evidence="9">
    <location>
        <begin position="321"/>
        <end position="342"/>
    </location>
</feature>
<reference evidence="11 12" key="1">
    <citation type="submission" date="2019-07" db="EMBL/GenBank/DDBJ databases">
        <title>Whole genome shotgun sequence of Microbacterium aerolatum NBRC 103071.</title>
        <authorList>
            <person name="Hosoyama A."/>
            <person name="Uohara A."/>
            <person name="Ohji S."/>
            <person name="Ichikawa N."/>
        </authorList>
    </citation>
    <scope>NUCLEOTIDE SEQUENCE [LARGE SCALE GENOMIC DNA]</scope>
    <source>
        <strain evidence="11 12">NBRC 103071</strain>
    </source>
</reference>
<keyword evidence="5 11" id="KW-0418">Kinase</keyword>
<dbReference type="Proteomes" id="UP000321225">
    <property type="component" value="Unassembled WGS sequence"/>
</dbReference>
<dbReference type="InterPro" id="IPR017441">
    <property type="entry name" value="Protein_kinase_ATP_BS"/>
</dbReference>
<feature type="domain" description="Protein kinase" evidence="10">
    <location>
        <begin position="17"/>
        <end position="275"/>
    </location>
</feature>
<feature type="compositionally biased region" description="Polar residues" evidence="8">
    <location>
        <begin position="377"/>
        <end position="400"/>
    </location>
</feature>
<gene>
    <name evidence="11" type="ORF">MAE01_23930</name>
</gene>
<dbReference type="GO" id="GO:0005524">
    <property type="term" value="F:ATP binding"/>
    <property type="evidence" value="ECO:0007669"/>
    <property type="project" value="UniProtKB-UniRule"/>
</dbReference>
<dbReference type="Pfam" id="PF00069">
    <property type="entry name" value="Pkinase"/>
    <property type="match status" value="1"/>
</dbReference>
<evidence type="ECO:0000313" key="12">
    <source>
        <dbReference type="Proteomes" id="UP000321225"/>
    </source>
</evidence>
<dbReference type="Gene3D" id="1.10.510.10">
    <property type="entry name" value="Transferase(Phosphotransferase) domain 1"/>
    <property type="match status" value="1"/>
</dbReference>
<dbReference type="EMBL" id="BJUW01000011">
    <property type="protein sequence ID" value="GEK87217.1"/>
    <property type="molecule type" value="Genomic_DNA"/>
</dbReference>
<keyword evidence="9" id="KW-1133">Transmembrane helix</keyword>
<dbReference type="PROSITE" id="PS50011">
    <property type="entry name" value="PROTEIN_KINASE_DOM"/>
    <property type="match status" value="1"/>
</dbReference>
<evidence type="ECO:0000256" key="4">
    <source>
        <dbReference type="ARBA" id="ARBA00022741"/>
    </source>
</evidence>